<dbReference type="STRING" id="177437.HRM2_43750"/>
<dbReference type="InterPro" id="IPR001757">
    <property type="entry name" value="P_typ_ATPase"/>
</dbReference>
<evidence type="ECO:0000313" key="10">
    <source>
        <dbReference type="Proteomes" id="UP000000442"/>
    </source>
</evidence>
<accession>C0QE10</accession>
<keyword evidence="10" id="KW-1185">Reference proteome</keyword>
<feature type="domain" description="Cation-transporting P-type ATPase C-terminal" evidence="8">
    <location>
        <begin position="176"/>
        <end position="343"/>
    </location>
</feature>
<feature type="transmembrane region" description="Helical" evidence="7">
    <location>
        <begin position="152"/>
        <end position="174"/>
    </location>
</feature>
<feature type="transmembrane region" description="Helical" evidence="7">
    <location>
        <begin position="314"/>
        <end position="338"/>
    </location>
</feature>
<dbReference type="HOGENOM" id="CLU_002360_10_0_7"/>
<evidence type="ECO:0000256" key="4">
    <source>
        <dbReference type="ARBA" id="ARBA00022842"/>
    </source>
</evidence>
<dbReference type="InterPro" id="IPR023214">
    <property type="entry name" value="HAD_sf"/>
</dbReference>
<dbReference type="GO" id="GO:0005524">
    <property type="term" value="F:ATP binding"/>
    <property type="evidence" value="ECO:0007669"/>
    <property type="project" value="InterPro"/>
</dbReference>
<evidence type="ECO:0000256" key="7">
    <source>
        <dbReference type="SAM" id="Phobius"/>
    </source>
</evidence>
<dbReference type="Gene3D" id="1.20.1110.10">
    <property type="entry name" value="Calcium-transporting ATPase, transmembrane domain"/>
    <property type="match status" value="1"/>
</dbReference>
<dbReference type="SUPFAM" id="SSF81665">
    <property type="entry name" value="Calcium ATPase, transmembrane domain M"/>
    <property type="match status" value="1"/>
</dbReference>
<dbReference type="InterPro" id="IPR036412">
    <property type="entry name" value="HAD-like_sf"/>
</dbReference>
<protein>
    <submittedName>
        <fullName evidence="9">PacL</fullName>
        <ecNumber evidence="9">3.6.3.-</ecNumber>
    </submittedName>
</protein>
<dbReference type="InterPro" id="IPR023298">
    <property type="entry name" value="ATPase_P-typ_TM_dom_sf"/>
</dbReference>
<dbReference type="KEGG" id="dat:HRM2_43750"/>
<keyword evidence="9" id="KW-0378">Hydrolase</keyword>
<sequence length="350" mass="38164">MTIFHFLQVFHASLCPLGHVGYKETAMAIARELGIMAADDKALSGAELDALSEERFSTEVEQIAVYARVSPSHKVRIVKALKEKGKIVAMTGDGVNDAPALKGADIGCAMGITGTDVAKEASDLILTDDNFSTIVTAVKEGRTIYDNIRKAVTFLLSSNIGEIVTLLVAILVGWKAPLLAIHILWINLITDSFPAIALGLEPSEKGLMTQKPRQPETPILGDGLARLIILQGVMIGALSLTAFRIGQQTDLVTARTMTFITLSLSQLIHSYNVRSRSLSLFKLGFFKNHYLNLGVMASLVSLFTVYFVPPFRDIFKLTLLSWTSFLTCVGLSLLTLVIMESVKSRYNVTK</sequence>
<feature type="transmembrane region" description="Helical" evidence="7">
    <location>
        <begin position="290"/>
        <end position="308"/>
    </location>
</feature>
<proteinExistence type="predicted"/>
<comment type="subcellular location">
    <subcellularLocation>
        <location evidence="1">Membrane</location>
    </subcellularLocation>
</comment>
<dbReference type="Gene3D" id="3.40.50.1000">
    <property type="entry name" value="HAD superfamily/HAD-like"/>
    <property type="match status" value="1"/>
</dbReference>
<dbReference type="GO" id="GO:0005886">
    <property type="term" value="C:plasma membrane"/>
    <property type="evidence" value="ECO:0007669"/>
    <property type="project" value="TreeGrafter"/>
</dbReference>
<dbReference type="AlphaFoldDB" id="C0QE10"/>
<keyword evidence="6 7" id="KW-0472">Membrane</keyword>
<keyword evidence="3" id="KW-0479">Metal-binding</keyword>
<evidence type="ECO:0000256" key="6">
    <source>
        <dbReference type="ARBA" id="ARBA00023136"/>
    </source>
</evidence>
<dbReference type="NCBIfam" id="TIGR01494">
    <property type="entry name" value="ATPase_P-type"/>
    <property type="match status" value="1"/>
</dbReference>
<dbReference type="GO" id="GO:0016887">
    <property type="term" value="F:ATP hydrolysis activity"/>
    <property type="evidence" value="ECO:0007669"/>
    <property type="project" value="InterPro"/>
</dbReference>
<dbReference type="OrthoDB" id="5496529at2"/>
<dbReference type="Pfam" id="PF00702">
    <property type="entry name" value="Hydrolase"/>
    <property type="match status" value="1"/>
</dbReference>
<evidence type="ECO:0000259" key="8">
    <source>
        <dbReference type="Pfam" id="PF00689"/>
    </source>
</evidence>
<evidence type="ECO:0000256" key="3">
    <source>
        <dbReference type="ARBA" id="ARBA00022723"/>
    </source>
</evidence>
<dbReference type="GO" id="GO:0046872">
    <property type="term" value="F:metal ion binding"/>
    <property type="evidence" value="ECO:0007669"/>
    <property type="project" value="UniProtKB-KW"/>
</dbReference>
<reference evidence="9 10" key="1">
    <citation type="journal article" date="2009" name="Environ. Microbiol.">
        <title>Genome sequence of Desulfobacterium autotrophicum HRM2, a marine sulfate reducer oxidizing organic carbon completely to carbon dioxide.</title>
        <authorList>
            <person name="Strittmatter A.W."/>
            <person name="Liesegang H."/>
            <person name="Rabus R."/>
            <person name="Decker I."/>
            <person name="Amann J."/>
            <person name="Andres S."/>
            <person name="Henne A."/>
            <person name="Fricke W.F."/>
            <person name="Martinez-Arias R."/>
            <person name="Bartels D."/>
            <person name="Goesmann A."/>
            <person name="Krause L."/>
            <person name="Puehler A."/>
            <person name="Klenk H.P."/>
            <person name="Richter M."/>
            <person name="Schuler M."/>
            <person name="Gloeckner F.O."/>
            <person name="Meyerdierks A."/>
            <person name="Gottschalk G."/>
            <person name="Amann R."/>
        </authorList>
    </citation>
    <scope>NUCLEOTIDE SEQUENCE [LARGE SCALE GENOMIC DNA]</scope>
    <source>
        <strain evidence="10">ATCC 43914 / DSM 3382 / HRM2</strain>
    </source>
</reference>
<dbReference type="GO" id="GO:0005388">
    <property type="term" value="F:P-type calcium transporter activity"/>
    <property type="evidence" value="ECO:0007669"/>
    <property type="project" value="TreeGrafter"/>
</dbReference>
<name>C0QE10_DESAH</name>
<dbReference type="eggNOG" id="COG0474">
    <property type="taxonomic scope" value="Bacteria"/>
</dbReference>
<feature type="transmembrane region" description="Helical" evidence="7">
    <location>
        <begin position="180"/>
        <end position="202"/>
    </location>
</feature>
<gene>
    <name evidence="9" type="primary">pacL</name>
    <name evidence="9" type="ordered locus">HRM2_43750</name>
</gene>
<dbReference type="EMBL" id="CP001087">
    <property type="protein sequence ID" value="ACN17431.1"/>
    <property type="molecule type" value="Genomic_DNA"/>
</dbReference>
<feature type="transmembrane region" description="Helical" evidence="7">
    <location>
        <begin position="251"/>
        <end position="269"/>
    </location>
</feature>
<dbReference type="SUPFAM" id="SSF56784">
    <property type="entry name" value="HAD-like"/>
    <property type="match status" value="1"/>
</dbReference>
<keyword evidence="2 7" id="KW-0812">Transmembrane</keyword>
<dbReference type="EC" id="3.6.3.-" evidence="9"/>
<evidence type="ECO:0000256" key="2">
    <source>
        <dbReference type="ARBA" id="ARBA00022692"/>
    </source>
</evidence>
<feature type="transmembrane region" description="Helical" evidence="7">
    <location>
        <begin position="223"/>
        <end position="245"/>
    </location>
</feature>
<dbReference type="PANTHER" id="PTHR24093">
    <property type="entry name" value="CATION TRANSPORTING ATPASE"/>
    <property type="match status" value="1"/>
</dbReference>
<dbReference type="Proteomes" id="UP000000442">
    <property type="component" value="Chromosome"/>
</dbReference>
<keyword evidence="5 7" id="KW-1133">Transmembrane helix</keyword>
<evidence type="ECO:0000256" key="5">
    <source>
        <dbReference type="ARBA" id="ARBA00022989"/>
    </source>
</evidence>
<keyword evidence="4" id="KW-0460">Magnesium</keyword>
<dbReference type="InterPro" id="IPR006068">
    <property type="entry name" value="ATPase_P-typ_cation-transptr_C"/>
</dbReference>
<dbReference type="Pfam" id="PF00689">
    <property type="entry name" value="Cation_ATPase_C"/>
    <property type="match status" value="1"/>
</dbReference>
<organism evidence="9 10">
    <name type="scientific">Desulforapulum autotrophicum (strain ATCC 43914 / DSM 3382 / VKM B-1955 / HRM2)</name>
    <name type="common">Desulfobacterium autotrophicum</name>
    <dbReference type="NCBI Taxonomy" id="177437"/>
    <lineage>
        <taxon>Bacteria</taxon>
        <taxon>Pseudomonadati</taxon>
        <taxon>Thermodesulfobacteriota</taxon>
        <taxon>Desulfobacteria</taxon>
        <taxon>Desulfobacterales</taxon>
        <taxon>Desulfobacteraceae</taxon>
        <taxon>Desulforapulum</taxon>
    </lineage>
</organism>
<evidence type="ECO:0000313" key="9">
    <source>
        <dbReference type="EMBL" id="ACN17431.1"/>
    </source>
</evidence>
<evidence type="ECO:0000256" key="1">
    <source>
        <dbReference type="ARBA" id="ARBA00004370"/>
    </source>
</evidence>
<dbReference type="PRINTS" id="PR00120">
    <property type="entry name" value="HATPASE"/>
</dbReference>
<dbReference type="PANTHER" id="PTHR24093:SF506">
    <property type="entry name" value="CATION-TRANSPORTING ATPASE PMA1"/>
    <property type="match status" value="1"/>
</dbReference>